<evidence type="ECO:0000256" key="4">
    <source>
        <dbReference type="ARBA" id="ARBA00022490"/>
    </source>
</evidence>
<dbReference type="Gene3D" id="3.40.50.300">
    <property type="entry name" value="P-loop containing nucleotide triphosphate hydrolases"/>
    <property type="match status" value="1"/>
</dbReference>
<comment type="caution">
    <text evidence="11">The sequence shown here is derived from an EMBL/GenBank/DDBJ whole genome shotgun (WGS) entry which is preliminary data.</text>
</comment>
<evidence type="ECO:0000256" key="10">
    <source>
        <dbReference type="ARBA" id="ARBA00032441"/>
    </source>
</evidence>
<protein>
    <recommendedName>
        <fullName evidence="3">tRNA threonylcarbamoyladenosine biosynthesis protein TsaE</fullName>
    </recommendedName>
    <alternativeName>
        <fullName evidence="10">t(6)A37 threonylcarbamoyladenosine biosynthesis protein TsaE</fullName>
    </alternativeName>
</protein>
<evidence type="ECO:0000313" key="11">
    <source>
        <dbReference type="EMBL" id="MBK0399098.1"/>
    </source>
</evidence>
<sequence length="166" mass="17365">MTPTRARDERLTLADEAATTALGARLADALGPGDFIALTGSLGAGKSVLARAILRALLGEPDALVPSPSYTLVNVYDTPRGEVWHADLYRLASAEEALELGLTDALSHAVLLVEWPDRLGAALPERRLEIALAPGPDDPGADARDARLVAHGAGWDAVLEAARESA</sequence>
<organism evidence="11 12">
    <name type="scientific">Thermohalobaculum xanthum</name>
    <dbReference type="NCBI Taxonomy" id="2753746"/>
    <lineage>
        <taxon>Bacteria</taxon>
        <taxon>Pseudomonadati</taxon>
        <taxon>Pseudomonadota</taxon>
        <taxon>Alphaproteobacteria</taxon>
        <taxon>Rhodobacterales</taxon>
        <taxon>Paracoccaceae</taxon>
        <taxon>Thermohalobaculum</taxon>
    </lineage>
</organism>
<evidence type="ECO:0000256" key="7">
    <source>
        <dbReference type="ARBA" id="ARBA00022741"/>
    </source>
</evidence>
<reference evidence="11" key="1">
    <citation type="submission" date="2020-12" db="EMBL/GenBank/DDBJ databases">
        <title>Bacterial taxonomy.</title>
        <authorList>
            <person name="Pan X."/>
        </authorList>
    </citation>
    <scope>NUCLEOTIDE SEQUENCE</scope>
    <source>
        <strain evidence="11">M0105</strain>
    </source>
</reference>
<evidence type="ECO:0000256" key="5">
    <source>
        <dbReference type="ARBA" id="ARBA00022694"/>
    </source>
</evidence>
<keyword evidence="9" id="KW-0460">Magnesium</keyword>
<gene>
    <name evidence="11" type="primary">tsaE</name>
    <name evidence="11" type="ORF">H0I76_07850</name>
</gene>
<evidence type="ECO:0000256" key="2">
    <source>
        <dbReference type="ARBA" id="ARBA00007599"/>
    </source>
</evidence>
<dbReference type="GO" id="GO:0005737">
    <property type="term" value="C:cytoplasm"/>
    <property type="evidence" value="ECO:0007669"/>
    <property type="project" value="UniProtKB-SubCell"/>
</dbReference>
<proteinExistence type="inferred from homology"/>
<evidence type="ECO:0000256" key="3">
    <source>
        <dbReference type="ARBA" id="ARBA00019010"/>
    </source>
</evidence>
<evidence type="ECO:0000313" key="12">
    <source>
        <dbReference type="Proteomes" id="UP000655420"/>
    </source>
</evidence>
<dbReference type="GO" id="GO:0046872">
    <property type="term" value="F:metal ion binding"/>
    <property type="evidence" value="ECO:0007669"/>
    <property type="project" value="UniProtKB-KW"/>
</dbReference>
<keyword evidence="12" id="KW-1185">Reference proteome</keyword>
<dbReference type="PANTHER" id="PTHR33540:SF2">
    <property type="entry name" value="TRNA THREONYLCARBAMOYLADENOSINE BIOSYNTHESIS PROTEIN TSAE"/>
    <property type="match status" value="1"/>
</dbReference>
<dbReference type="RefSeq" id="WP_200609036.1">
    <property type="nucleotide sequence ID" value="NZ_JAEHHL010000004.1"/>
</dbReference>
<evidence type="ECO:0000256" key="9">
    <source>
        <dbReference type="ARBA" id="ARBA00022842"/>
    </source>
</evidence>
<dbReference type="InterPro" id="IPR027417">
    <property type="entry name" value="P-loop_NTPase"/>
</dbReference>
<name>A0A8J7M6E0_9RHOB</name>
<keyword evidence="8" id="KW-0067">ATP-binding</keyword>
<comment type="subcellular location">
    <subcellularLocation>
        <location evidence="1">Cytoplasm</location>
    </subcellularLocation>
</comment>
<accession>A0A8J7M6E0</accession>
<dbReference type="NCBIfam" id="TIGR00150">
    <property type="entry name" value="T6A_YjeE"/>
    <property type="match status" value="1"/>
</dbReference>
<evidence type="ECO:0000256" key="1">
    <source>
        <dbReference type="ARBA" id="ARBA00004496"/>
    </source>
</evidence>
<dbReference type="EMBL" id="JAEHHL010000004">
    <property type="protein sequence ID" value="MBK0399098.1"/>
    <property type="molecule type" value="Genomic_DNA"/>
</dbReference>
<dbReference type="GO" id="GO:0005524">
    <property type="term" value="F:ATP binding"/>
    <property type="evidence" value="ECO:0007669"/>
    <property type="project" value="UniProtKB-KW"/>
</dbReference>
<keyword evidence="6" id="KW-0479">Metal-binding</keyword>
<keyword evidence="7" id="KW-0547">Nucleotide-binding</keyword>
<comment type="similarity">
    <text evidence="2">Belongs to the TsaE family.</text>
</comment>
<evidence type="ECO:0000256" key="6">
    <source>
        <dbReference type="ARBA" id="ARBA00022723"/>
    </source>
</evidence>
<dbReference type="InterPro" id="IPR003442">
    <property type="entry name" value="T6A_TsaE"/>
</dbReference>
<keyword evidence="5" id="KW-0819">tRNA processing</keyword>
<dbReference type="GO" id="GO:0002949">
    <property type="term" value="P:tRNA threonylcarbamoyladenosine modification"/>
    <property type="evidence" value="ECO:0007669"/>
    <property type="project" value="InterPro"/>
</dbReference>
<dbReference type="SUPFAM" id="SSF52540">
    <property type="entry name" value="P-loop containing nucleoside triphosphate hydrolases"/>
    <property type="match status" value="1"/>
</dbReference>
<evidence type="ECO:0000256" key="8">
    <source>
        <dbReference type="ARBA" id="ARBA00022840"/>
    </source>
</evidence>
<dbReference type="Pfam" id="PF02367">
    <property type="entry name" value="TsaE"/>
    <property type="match status" value="1"/>
</dbReference>
<dbReference type="AlphaFoldDB" id="A0A8J7M6E0"/>
<keyword evidence="4" id="KW-0963">Cytoplasm</keyword>
<dbReference type="Proteomes" id="UP000655420">
    <property type="component" value="Unassembled WGS sequence"/>
</dbReference>
<dbReference type="PANTHER" id="PTHR33540">
    <property type="entry name" value="TRNA THREONYLCARBAMOYLADENOSINE BIOSYNTHESIS PROTEIN TSAE"/>
    <property type="match status" value="1"/>
</dbReference>